<feature type="domain" description="LNR" evidence="5">
    <location>
        <begin position="962"/>
        <end position="992"/>
    </location>
</feature>
<dbReference type="InterPro" id="IPR000800">
    <property type="entry name" value="Notch_dom"/>
</dbReference>
<evidence type="ECO:0000259" key="5">
    <source>
        <dbReference type="Pfam" id="PF00066"/>
    </source>
</evidence>
<dbReference type="PROSITE" id="PS50092">
    <property type="entry name" value="TSP1"/>
    <property type="match status" value="1"/>
</dbReference>
<reference evidence="6" key="1">
    <citation type="journal article" date="2021" name="Proc. Natl. Acad. Sci. U.S.A.">
        <title>Three genomes in the algal genus Volvox reveal the fate of a haploid sex-determining region after a transition to homothallism.</title>
        <authorList>
            <person name="Yamamoto K."/>
            <person name="Hamaji T."/>
            <person name="Kawai-Toyooka H."/>
            <person name="Matsuzaki R."/>
            <person name="Takahashi F."/>
            <person name="Nishimura Y."/>
            <person name="Kawachi M."/>
            <person name="Noguchi H."/>
            <person name="Minakuchi Y."/>
            <person name="Umen J.G."/>
            <person name="Toyoda A."/>
            <person name="Nozaki H."/>
        </authorList>
    </citation>
    <scope>NUCLEOTIDE SEQUENCE</scope>
    <source>
        <strain evidence="6">NIES-3785</strain>
    </source>
</reference>
<feature type="region of interest" description="Disordered" evidence="4">
    <location>
        <begin position="468"/>
        <end position="487"/>
    </location>
</feature>
<evidence type="ECO:0000313" key="6">
    <source>
        <dbReference type="EMBL" id="GIM01199.1"/>
    </source>
</evidence>
<dbReference type="InterPro" id="IPR000884">
    <property type="entry name" value="TSP1_rpt"/>
</dbReference>
<dbReference type="Pfam" id="PF19030">
    <property type="entry name" value="TSP1_ADAMTS"/>
    <property type="match status" value="1"/>
</dbReference>
<keyword evidence="2" id="KW-1015">Disulfide bond</keyword>
<keyword evidence="1" id="KW-0677">Repeat</keyword>
<sequence>MAETALPGHFGFMLQRSQTCETRMTHITSHRLLWLTLALLLQLSTGTTRKYRCSLAQAATPRHSQALQRAIMHHAFDETSKELENGAWVHLKYDITLADQLVILSQESSLRALRCALVPTGDLQATAGSQQWQQSRPQRHPGALHGESERQPRTPWAPDQQPQQSGTMLLALVLDDPEAALRWPVGAVLVGAEDWGCIPPGSDRPTAFYFRLMALGRVHSLASPLDPGLAEAFAAGKRQHEPQQQQFQLQQDRKVARTTWSDVFGRIKSGTASSIVVFEVEQVGMEHCFREARIAYRYVPPGHVDHPRRHPAGAATATFPLVTATTAATISDMPLSTGSPSDTIKSSSVAADHDPSRETQSRPQAFPVGAPLTRILHPGPRLAGLSADDLKVSRAFLDATSPAGGNLAATAAEGAAPLVARSGGGMTFGRRLQSGPVDETATGSALDAGSGPGSASKSDSAHLGYGLVSASSSSRSGSKSNEAQLGASATGRRFAQELYENMAVAAAKAKAQVPAAAKIAPAAESGLAIEGSVDLVDTTAHDTTATAVGADTAGGAMITSTRTYGTADRVMGVNYNSSFGSARVAFLPLVANASETTGAAADSAGAGSGDGAAQVLNSADVSLGCRDCFATLEAGVSFELVVLPFQEYPFMRLDYMRISLFGQLTVHADLELKAGRAASLSSGTLRLLPLEHVGSLAFLAGPVPVTLSLATMLQARVSLSVGAPGALFGGLRYSENVELGAEFREQWQEFRQIPMPAFDGFEIHPTQLTVPGPVTMELEIMPIFSMNLWLRTPMTFSPQILYGLMSQSTPGGPACSGLGYQVYTGMDTAVAVGGEIRIALPDGDAQPPYVLLGRPYVPWSSTVTVLPRNYPICSSCGGCIHDTRSTAGSAYWDIDVWGPCSVPCGGGNRTRRVECRQRNAAGVENSAPDSLCSADTGTRGGPPKPAAVQRCNSQACGLAVACPDSCTPEMLGNEQCDRECMVLECGYDNGYCAFQLAVASTCLDATTCDDCLNNQTSCGWCASVSGTGSGGSCMPGSAAGPAAGFICMSAFATAPANASS</sequence>
<keyword evidence="3" id="KW-0325">Glycoprotein</keyword>
<name>A0A8J4G702_9CHLO</name>
<feature type="compositionally biased region" description="Polar residues" evidence="4">
    <location>
        <begin position="126"/>
        <end position="136"/>
    </location>
</feature>
<feature type="region of interest" description="Disordered" evidence="4">
    <location>
        <begin position="427"/>
        <end position="460"/>
    </location>
</feature>
<dbReference type="InterPro" id="IPR036383">
    <property type="entry name" value="TSP1_rpt_sf"/>
</dbReference>
<evidence type="ECO:0000313" key="7">
    <source>
        <dbReference type="Proteomes" id="UP000722791"/>
    </source>
</evidence>
<feature type="compositionally biased region" description="Polar residues" evidence="4">
    <location>
        <begin position="332"/>
        <end position="349"/>
    </location>
</feature>
<comment type="caution">
    <text evidence="6">The sequence shown here is derived from an EMBL/GenBank/DDBJ whole genome shotgun (WGS) entry which is preliminary data.</text>
</comment>
<feature type="compositionally biased region" description="Basic and acidic residues" evidence="4">
    <location>
        <begin position="351"/>
        <end position="360"/>
    </location>
</feature>
<dbReference type="SUPFAM" id="SSF103575">
    <property type="entry name" value="Plexin repeat"/>
    <property type="match status" value="1"/>
</dbReference>
<evidence type="ECO:0000256" key="3">
    <source>
        <dbReference type="ARBA" id="ARBA00023180"/>
    </source>
</evidence>
<feature type="region of interest" description="Disordered" evidence="4">
    <location>
        <begin position="126"/>
        <end position="162"/>
    </location>
</feature>
<organism evidence="6 7">
    <name type="scientific">Volvox reticuliferus</name>
    <dbReference type="NCBI Taxonomy" id="1737510"/>
    <lineage>
        <taxon>Eukaryota</taxon>
        <taxon>Viridiplantae</taxon>
        <taxon>Chlorophyta</taxon>
        <taxon>core chlorophytes</taxon>
        <taxon>Chlorophyceae</taxon>
        <taxon>CS clade</taxon>
        <taxon>Chlamydomonadales</taxon>
        <taxon>Volvocaceae</taxon>
        <taxon>Volvox</taxon>
    </lineage>
</organism>
<feature type="compositionally biased region" description="Low complexity" evidence="4">
    <location>
        <begin position="469"/>
        <end position="480"/>
    </location>
</feature>
<dbReference type="AlphaFoldDB" id="A0A8J4G702"/>
<evidence type="ECO:0000256" key="4">
    <source>
        <dbReference type="SAM" id="MobiDB-lite"/>
    </source>
</evidence>
<dbReference type="SUPFAM" id="SSF82895">
    <property type="entry name" value="TSP-1 type 1 repeat"/>
    <property type="match status" value="1"/>
</dbReference>
<dbReference type="Pfam" id="PF00066">
    <property type="entry name" value="Notch"/>
    <property type="match status" value="1"/>
</dbReference>
<feature type="region of interest" description="Disordered" evidence="4">
    <location>
        <begin position="332"/>
        <end position="367"/>
    </location>
</feature>
<evidence type="ECO:0000256" key="1">
    <source>
        <dbReference type="ARBA" id="ARBA00022737"/>
    </source>
</evidence>
<dbReference type="Gene3D" id="2.20.100.10">
    <property type="entry name" value="Thrombospondin type-1 (TSP1) repeat"/>
    <property type="match status" value="1"/>
</dbReference>
<dbReference type="EMBL" id="BNCQ01000008">
    <property type="protein sequence ID" value="GIM01199.1"/>
    <property type="molecule type" value="Genomic_DNA"/>
</dbReference>
<evidence type="ECO:0000256" key="2">
    <source>
        <dbReference type="ARBA" id="ARBA00023157"/>
    </source>
</evidence>
<accession>A0A8J4G702</accession>
<dbReference type="Proteomes" id="UP000722791">
    <property type="component" value="Unassembled WGS sequence"/>
</dbReference>
<feature type="non-terminal residue" evidence="6">
    <location>
        <position position="1060"/>
    </location>
</feature>
<gene>
    <name evidence="6" type="ORF">Vretimale_5998</name>
</gene>
<protein>
    <recommendedName>
        <fullName evidence="5">LNR domain-containing protein</fullName>
    </recommendedName>
</protein>
<proteinExistence type="predicted"/>